<name>A0A5J4ZU71_9ASTE</name>
<dbReference type="InterPro" id="IPR002182">
    <property type="entry name" value="NB-ARC"/>
</dbReference>
<evidence type="ECO:0000259" key="7">
    <source>
        <dbReference type="Pfam" id="PF00931"/>
    </source>
</evidence>
<dbReference type="Gene3D" id="3.80.10.10">
    <property type="entry name" value="Ribonuclease Inhibitor"/>
    <property type="match status" value="1"/>
</dbReference>
<feature type="domain" description="Disease resistance R13L4/SHOC-2-like LRR" evidence="9">
    <location>
        <begin position="472"/>
        <end position="747"/>
    </location>
</feature>
<dbReference type="FunFam" id="1.10.10.10:FF:000322">
    <property type="entry name" value="Probable disease resistance protein At1g63360"/>
    <property type="match status" value="1"/>
</dbReference>
<dbReference type="Proteomes" id="UP000325577">
    <property type="component" value="Linkage Group LG5"/>
</dbReference>
<dbReference type="InterPro" id="IPR032675">
    <property type="entry name" value="LRR_dom_sf"/>
</dbReference>
<evidence type="ECO:0000259" key="9">
    <source>
        <dbReference type="Pfam" id="PF23598"/>
    </source>
</evidence>
<dbReference type="Gene3D" id="3.40.50.300">
    <property type="entry name" value="P-loop containing nucleotide triphosphate hydrolases"/>
    <property type="match status" value="1"/>
</dbReference>
<sequence>MKKRLTANSEAELDILEVWVKEMRDVAYRIEDVIDIYILHLPQPRFNNFLHRFACLVGKLKPRHVVASEIQDIKISLDQIKKRYERYGINSLELLSSGSTSDSTRNDSRLACLYKEEADLVGIESSRDEVVGWLHDEASKRVMISLVGMGGLGKTTLAKKVYDNQTRQFRCHAWIVVSQSYKEEEVLRTMIKQFHESTNESPPQGIDAMEKRSLIDKVREFLQQKRYLVVFDDVWKISFWEFIRNALPDDNKGSRVIITTRYDEVARSCKESKIDHIKNLQPLPEEKSLAALLQESILVVFCQRKRRPCPQWQKFNASIGSQLGSDPRLKNAKRILFLSYHDLPYHLKFCFLYFGMVPEDYSISCVRLIRLWIAENFVKGEKGKTLEDVAQEYLTELIQRNLVQVSWVDFDGKARSCRVHDLIREMILKKSQESCFCQVLAQGDSRFDAQSRRLSIHNNIDIVPESTSDSRIRSLFLFEVNKLPESLLQTLFASFKLLKVLDFQDASLDYLPKEVGNLLHLRYLSVRNTKVKMLPKSVGKLHNLQTLDLKKSLVQELPVEINRLCKLRHLLAYYLDWTATQVNFQRGVKIHKGVGRLKDLQKLYSVEANHEVNLIRELRNLRQLRKLGITKLTRDTGSALGTSIKEMHQLESLDVYALSEDEVIDIQNISPPPRFLRRLYLQGRLENMPTWISSLKNLVRIRLKWSRMRCDPLKALKFLDNLLELGLHEAYDGEKLHFEEGGFKKLKS</sequence>
<dbReference type="OrthoDB" id="598235at2759"/>
<dbReference type="Pfam" id="PF00931">
    <property type="entry name" value="NB-ARC"/>
    <property type="match status" value="1"/>
</dbReference>
<evidence type="ECO:0000256" key="5">
    <source>
        <dbReference type="ARBA" id="ARBA00022821"/>
    </source>
</evidence>
<dbReference type="CDD" id="cd14798">
    <property type="entry name" value="RX-CC_like"/>
    <property type="match status" value="1"/>
</dbReference>
<feature type="domain" description="Disease resistance protein winged helix" evidence="8">
    <location>
        <begin position="358"/>
        <end position="427"/>
    </location>
</feature>
<dbReference type="AlphaFoldDB" id="A0A5J4ZU71"/>
<gene>
    <name evidence="10" type="ORF">F0562_012302</name>
</gene>
<evidence type="ECO:0000256" key="6">
    <source>
        <dbReference type="ARBA" id="ARBA00022840"/>
    </source>
</evidence>
<dbReference type="GO" id="GO:0043531">
    <property type="term" value="F:ADP binding"/>
    <property type="evidence" value="ECO:0007669"/>
    <property type="project" value="InterPro"/>
</dbReference>
<dbReference type="InterPro" id="IPR036388">
    <property type="entry name" value="WH-like_DNA-bd_sf"/>
</dbReference>
<evidence type="ECO:0000313" key="10">
    <source>
        <dbReference type="EMBL" id="KAA8521629.1"/>
    </source>
</evidence>
<dbReference type="PANTHER" id="PTHR23155:SF1052">
    <property type="entry name" value="DISEASE RESISTANCE PROTEIN RPM1"/>
    <property type="match status" value="1"/>
</dbReference>
<dbReference type="GO" id="GO:0051607">
    <property type="term" value="P:defense response to virus"/>
    <property type="evidence" value="ECO:0007669"/>
    <property type="project" value="UniProtKB-ARBA"/>
</dbReference>
<keyword evidence="2" id="KW-0433">Leucine-rich repeat</keyword>
<dbReference type="PANTHER" id="PTHR23155">
    <property type="entry name" value="DISEASE RESISTANCE PROTEIN RP"/>
    <property type="match status" value="1"/>
</dbReference>
<evidence type="ECO:0000259" key="8">
    <source>
        <dbReference type="Pfam" id="PF23559"/>
    </source>
</evidence>
<evidence type="ECO:0000256" key="3">
    <source>
        <dbReference type="ARBA" id="ARBA00022737"/>
    </source>
</evidence>
<dbReference type="InterPro" id="IPR058922">
    <property type="entry name" value="WHD_DRP"/>
</dbReference>
<dbReference type="Gene3D" id="1.20.5.4130">
    <property type="match status" value="1"/>
</dbReference>
<dbReference type="GO" id="GO:0098542">
    <property type="term" value="P:defense response to other organism"/>
    <property type="evidence" value="ECO:0007669"/>
    <property type="project" value="TreeGrafter"/>
</dbReference>
<dbReference type="InterPro" id="IPR044974">
    <property type="entry name" value="Disease_R_plants"/>
</dbReference>
<reference evidence="10 11" key="1">
    <citation type="submission" date="2019-09" db="EMBL/GenBank/DDBJ databases">
        <title>A chromosome-level genome assembly of the Chinese tupelo Nyssa sinensis.</title>
        <authorList>
            <person name="Yang X."/>
            <person name="Kang M."/>
            <person name="Yang Y."/>
            <person name="Xiong H."/>
            <person name="Wang M."/>
            <person name="Zhang Z."/>
            <person name="Wang Z."/>
            <person name="Wu H."/>
            <person name="Ma T."/>
            <person name="Liu J."/>
            <person name="Xi Z."/>
        </authorList>
    </citation>
    <scope>NUCLEOTIDE SEQUENCE [LARGE SCALE GENOMIC DNA]</scope>
    <source>
        <strain evidence="10">J267</strain>
        <tissue evidence="10">Leaf</tissue>
    </source>
</reference>
<keyword evidence="3" id="KW-0677">Repeat</keyword>
<organism evidence="10 11">
    <name type="scientific">Nyssa sinensis</name>
    <dbReference type="NCBI Taxonomy" id="561372"/>
    <lineage>
        <taxon>Eukaryota</taxon>
        <taxon>Viridiplantae</taxon>
        <taxon>Streptophyta</taxon>
        <taxon>Embryophyta</taxon>
        <taxon>Tracheophyta</taxon>
        <taxon>Spermatophyta</taxon>
        <taxon>Magnoliopsida</taxon>
        <taxon>eudicotyledons</taxon>
        <taxon>Gunneridae</taxon>
        <taxon>Pentapetalae</taxon>
        <taxon>asterids</taxon>
        <taxon>Cornales</taxon>
        <taxon>Nyssaceae</taxon>
        <taxon>Nyssa</taxon>
    </lineage>
</organism>
<keyword evidence="4" id="KW-0547">Nucleotide-binding</keyword>
<dbReference type="Pfam" id="PF23598">
    <property type="entry name" value="LRR_14"/>
    <property type="match status" value="1"/>
</dbReference>
<evidence type="ECO:0000313" key="11">
    <source>
        <dbReference type="Proteomes" id="UP000325577"/>
    </source>
</evidence>
<dbReference type="Gene3D" id="1.10.10.10">
    <property type="entry name" value="Winged helix-like DNA-binding domain superfamily/Winged helix DNA-binding domain"/>
    <property type="match status" value="1"/>
</dbReference>
<proteinExistence type="inferred from homology"/>
<dbReference type="FunFam" id="3.40.50.300:FF:001091">
    <property type="entry name" value="Probable disease resistance protein At1g61300"/>
    <property type="match status" value="1"/>
</dbReference>
<evidence type="ECO:0000256" key="4">
    <source>
        <dbReference type="ARBA" id="ARBA00022741"/>
    </source>
</evidence>
<dbReference type="Pfam" id="PF23559">
    <property type="entry name" value="WHD_DRP"/>
    <property type="match status" value="1"/>
</dbReference>
<comment type="similarity">
    <text evidence="1">Belongs to the disease resistance NB-LRR family.</text>
</comment>
<feature type="domain" description="NB-ARC" evidence="7">
    <location>
        <begin position="124"/>
        <end position="280"/>
    </location>
</feature>
<dbReference type="PRINTS" id="PR00364">
    <property type="entry name" value="DISEASERSIST"/>
</dbReference>
<keyword evidence="6" id="KW-0067">ATP-binding</keyword>
<dbReference type="GO" id="GO:0005524">
    <property type="term" value="F:ATP binding"/>
    <property type="evidence" value="ECO:0007669"/>
    <property type="project" value="UniProtKB-KW"/>
</dbReference>
<dbReference type="EMBL" id="CM018048">
    <property type="protein sequence ID" value="KAA8521629.1"/>
    <property type="molecule type" value="Genomic_DNA"/>
</dbReference>
<accession>A0A5J4ZU71</accession>
<dbReference type="InterPro" id="IPR055414">
    <property type="entry name" value="LRR_R13L4/SHOC2-like"/>
</dbReference>
<evidence type="ECO:0000256" key="2">
    <source>
        <dbReference type="ARBA" id="ARBA00022614"/>
    </source>
</evidence>
<dbReference type="SUPFAM" id="SSF52540">
    <property type="entry name" value="P-loop containing nucleoside triphosphate hydrolases"/>
    <property type="match status" value="1"/>
</dbReference>
<keyword evidence="11" id="KW-1185">Reference proteome</keyword>
<dbReference type="InterPro" id="IPR038005">
    <property type="entry name" value="RX-like_CC"/>
</dbReference>
<keyword evidence="5" id="KW-0611">Plant defense</keyword>
<protein>
    <submittedName>
        <fullName evidence="10">Uncharacterized protein</fullName>
    </submittedName>
</protein>
<dbReference type="InterPro" id="IPR027417">
    <property type="entry name" value="P-loop_NTPase"/>
</dbReference>
<evidence type="ECO:0000256" key="1">
    <source>
        <dbReference type="ARBA" id="ARBA00008894"/>
    </source>
</evidence>
<dbReference type="SUPFAM" id="SSF52058">
    <property type="entry name" value="L domain-like"/>
    <property type="match status" value="1"/>
</dbReference>